<feature type="domain" description="Gag1-like clamp" evidence="2">
    <location>
        <begin position="139"/>
        <end position="345"/>
    </location>
</feature>
<dbReference type="EMBL" id="KQ964254">
    <property type="protein sequence ID" value="KXJ89643.1"/>
    <property type="molecule type" value="Genomic_DNA"/>
</dbReference>
<feature type="region of interest" description="Disordered" evidence="1">
    <location>
        <begin position="359"/>
        <end position="458"/>
    </location>
</feature>
<dbReference type="PANTHER" id="PTHR28065">
    <property type="entry name" value="FREQUENIN"/>
    <property type="match status" value="1"/>
</dbReference>
<feature type="compositionally biased region" description="Basic and acidic residues" evidence="1">
    <location>
        <begin position="23"/>
        <end position="36"/>
    </location>
</feature>
<dbReference type="Pfam" id="PF13259">
    <property type="entry name" value="clamp_Gag1-like"/>
    <property type="match status" value="1"/>
</dbReference>
<feature type="compositionally biased region" description="Polar residues" evidence="1">
    <location>
        <begin position="216"/>
        <end position="226"/>
    </location>
</feature>
<proteinExistence type="predicted"/>
<name>A0A136IXH5_9PEZI</name>
<keyword evidence="4" id="KW-1185">Reference proteome</keyword>
<reference evidence="4" key="1">
    <citation type="submission" date="2016-02" db="EMBL/GenBank/DDBJ databases">
        <title>Draft genome sequence of Microdochium bolleyi, a fungal endophyte of beachgrass.</title>
        <authorList>
            <consortium name="DOE Joint Genome Institute"/>
            <person name="David A.S."/>
            <person name="May G."/>
            <person name="Haridas S."/>
            <person name="Lim J."/>
            <person name="Wang M."/>
            <person name="Labutti K."/>
            <person name="Lipzen A."/>
            <person name="Barry K."/>
            <person name="Grigoriev I.V."/>
        </authorList>
    </citation>
    <scope>NUCLEOTIDE SEQUENCE [LARGE SCALE GENOMIC DNA]</scope>
    <source>
        <strain evidence="4">J235TASD1</strain>
    </source>
</reference>
<feature type="region of interest" description="Disordered" evidence="1">
    <location>
        <begin position="57"/>
        <end position="110"/>
    </location>
</feature>
<dbReference type="InterPro" id="IPR025124">
    <property type="entry name" value="Gag1-like_clamp"/>
</dbReference>
<feature type="region of interest" description="Disordered" evidence="1">
    <location>
        <begin position="1"/>
        <end position="36"/>
    </location>
</feature>
<dbReference type="STRING" id="196109.A0A136IXH5"/>
<gene>
    <name evidence="3" type="ORF">Micbo1qcDRAFT_164935</name>
</gene>
<feature type="compositionally biased region" description="Polar residues" evidence="1">
    <location>
        <begin position="447"/>
        <end position="458"/>
    </location>
</feature>
<feature type="compositionally biased region" description="Acidic residues" evidence="1">
    <location>
        <begin position="93"/>
        <end position="103"/>
    </location>
</feature>
<accession>A0A136IXH5</accession>
<protein>
    <recommendedName>
        <fullName evidence="2">Gag1-like clamp domain-containing protein</fullName>
    </recommendedName>
</protein>
<evidence type="ECO:0000256" key="1">
    <source>
        <dbReference type="SAM" id="MobiDB-lite"/>
    </source>
</evidence>
<dbReference type="InParanoid" id="A0A136IXH5"/>
<evidence type="ECO:0000259" key="2">
    <source>
        <dbReference type="Pfam" id="PF13259"/>
    </source>
</evidence>
<sequence>MIFGSLYKSSKRLRPQQQPVGSDVDHGDPDLITKDKIKQKNAVRRYLDANIRNDWHFAWPDPADETQPTTRPIRVDDLAVQSSPAKDKTTESAAEDSSDDADDAVSTYSTVSEDNDHFRRRIDWTSDFSDDDEPISPAAYRFESPDAVGSTVCANELSRAAQRRKAHRDEMEWNYGLAWFSARRDAWTAARTVRVKPKPAPVTPVSQTSRRHSLWRFSSNNSTATPLSPAETASPKTLSRSATRTSAENSAATTSSSSDNDSKAEAAAVSSSGEDHSNYPVETLLPIPRPLLPAANPMRASITPASYPSIYDKIVVHSLTPACPINLNDVIKSCVVGWKRDGEWPPRAMEMPTASVVAVRQQRKRKDSNATNTGKPSAGRRLSLGGFLGRRESAAGISRDQGQQRPVDGAAPEMTATSPTAQDDEATTKGLRKSLQRALGFGHDRSGSTASNNGPVLG</sequence>
<dbReference type="PANTHER" id="PTHR28065:SF1">
    <property type="entry name" value="DUF4050 DOMAIN-CONTAINING PROTEIN"/>
    <property type="match status" value="1"/>
</dbReference>
<dbReference type="AlphaFoldDB" id="A0A136IXH5"/>
<evidence type="ECO:0000313" key="3">
    <source>
        <dbReference type="EMBL" id="KXJ89643.1"/>
    </source>
</evidence>
<feature type="region of interest" description="Disordered" evidence="1">
    <location>
        <begin position="195"/>
        <end position="282"/>
    </location>
</feature>
<dbReference type="InterPro" id="IPR053274">
    <property type="entry name" value="Fluconazole_resistance"/>
</dbReference>
<dbReference type="Proteomes" id="UP000070501">
    <property type="component" value="Unassembled WGS sequence"/>
</dbReference>
<organism evidence="3 4">
    <name type="scientific">Microdochium bolleyi</name>
    <dbReference type="NCBI Taxonomy" id="196109"/>
    <lineage>
        <taxon>Eukaryota</taxon>
        <taxon>Fungi</taxon>
        <taxon>Dikarya</taxon>
        <taxon>Ascomycota</taxon>
        <taxon>Pezizomycotina</taxon>
        <taxon>Sordariomycetes</taxon>
        <taxon>Xylariomycetidae</taxon>
        <taxon>Xylariales</taxon>
        <taxon>Microdochiaceae</taxon>
        <taxon>Microdochium</taxon>
    </lineage>
</organism>
<evidence type="ECO:0000313" key="4">
    <source>
        <dbReference type="Proteomes" id="UP000070501"/>
    </source>
</evidence>
<feature type="compositionally biased region" description="Low complexity" evidence="1">
    <location>
        <begin position="239"/>
        <end position="259"/>
    </location>
</feature>
<dbReference type="OrthoDB" id="5422958at2759"/>